<feature type="region of interest" description="Disordered" evidence="8">
    <location>
        <begin position="1"/>
        <end position="92"/>
    </location>
</feature>
<evidence type="ECO:0000313" key="11">
    <source>
        <dbReference type="Proteomes" id="UP000188354"/>
    </source>
</evidence>
<keyword evidence="6 7" id="KW-0539">Nucleus</keyword>
<dbReference type="PIRSF" id="PIRSF016021">
    <property type="entry name" value="ESCAROLA"/>
    <property type="match status" value="1"/>
</dbReference>
<evidence type="ECO:0000256" key="2">
    <source>
        <dbReference type="ARBA" id="ARBA00004123"/>
    </source>
</evidence>
<dbReference type="Gramene" id="OIW02544">
    <property type="protein sequence ID" value="OIW02544"/>
    <property type="gene ID" value="TanjilG_12858"/>
</dbReference>
<protein>
    <recommendedName>
        <fullName evidence="7">AT-hook motif nuclear-localized protein</fullName>
    </recommendedName>
</protein>
<feature type="compositionally biased region" description="Basic and acidic residues" evidence="8">
    <location>
        <begin position="1"/>
        <end position="11"/>
    </location>
</feature>
<keyword evidence="11" id="KW-1185">Reference proteome</keyword>
<dbReference type="GO" id="GO:0003680">
    <property type="term" value="F:minor groove of adenine-thymine-rich DNA binding"/>
    <property type="evidence" value="ECO:0007669"/>
    <property type="project" value="UniProtKB-UniRule"/>
</dbReference>
<sequence length="285" mass="30167">MAKKFETHDPFSKFLQQQQSQSHPNPFQLSRECETSEDDDSRSSGGPTPVTTQKPASFSASGGDTIEASRKPRGRPPGSKNKPKPPIIITQEPEPTMSPYILEVPGGSDVVEALTRFTIRKNTGLCVLTGNGTVANVTLRQPSSVAPGTTVTFRGCFDILSLSATILPHSSPVIPKAFSISLAGSQGQVVGGFVAGRLLAAGTVFVIATSFNNPSYHRLQSEEDSRNHNSVSGGGDVQSPPLSSGEGGRDSGHERHVVGESMYSSHLPSDVIWAPTARPPPPPPF</sequence>
<dbReference type="GO" id="GO:0003700">
    <property type="term" value="F:DNA-binding transcription factor activity"/>
    <property type="evidence" value="ECO:0007669"/>
    <property type="project" value="TreeGrafter"/>
</dbReference>
<gene>
    <name evidence="10" type="ORF">TanjilG_12858</name>
</gene>
<dbReference type="InterPro" id="IPR014476">
    <property type="entry name" value="AHL15-29"/>
</dbReference>
<evidence type="ECO:0000256" key="8">
    <source>
        <dbReference type="SAM" id="MobiDB-lite"/>
    </source>
</evidence>
<dbReference type="Proteomes" id="UP000188354">
    <property type="component" value="Chromosome LG11"/>
</dbReference>
<dbReference type="Pfam" id="PF03479">
    <property type="entry name" value="PCC"/>
    <property type="match status" value="1"/>
</dbReference>
<dbReference type="OrthoDB" id="782346at2759"/>
<feature type="domain" description="PPC" evidence="9">
    <location>
        <begin position="94"/>
        <end position="234"/>
    </location>
</feature>
<comment type="subcellular location">
    <subcellularLocation>
        <location evidence="2 7">Nucleus</location>
    </subcellularLocation>
</comment>
<feature type="region of interest" description="Disordered" evidence="8">
    <location>
        <begin position="219"/>
        <end position="263"/>
    </location>
</feature>
<dbReference type="PANTHER" id="PTHR31100:SF69">
    <property type="entry name" value="AT-HOOK MOTIF NUCLEAR-LOCALIZED PROTEIN 17-RELATED"/>
    <property type="match status" value="1"/>
</dbReference>
<keyword evidence="5 7" id="KW-0804">Transcription</keyword>
<dbReference type="OMA" id="DSIYRFC"/>
<dbReference type="SUPFAM" id="SSF117856">
    <property type="entry name" value="AF0104/ALDC/Ptd012-like"/>
    <property type="match status" value="1"/>
</dbReference>
<organism evidence="10 11">
    <name type="scientific">Lupinus angustifolius</name>
    <name type="common">Narrow-leaved blue lupine</name>
    <dbReference type="NCBI Taxonomy" id="3871"/>
    <lineage>
        <taxon>Eukaryota</taxon>
        <taxon>Viridiplantae</taxon>
        <taxon>Streptophyta</taxon>
        <taxon>Embryophyta</taxon>
        <taxon>Tracheophyta</taxon>
        <taxon>Spermatophyta</taxon>
        <taxon>Magnoliopsida</taxon>
        <taxon>eudicotyledons</taxon>
        <taxon>Gunneridae</taxon>
        <taxon>Pentapetalae</taxon>
        <taxon>rosids</taxon>
        <taxon>fabids</taxon>
        <taxon>Fabales</taxon>
        <taxon>Fabaceae</taxon>
        <taxon>Papilionoideae</taxon>
        <taxon>50 kb inversion clade</taxon>
        <taxon>genistoids sensu lato</taxon>
        <taxon>core genistoids</taxon>
        <taxon>Genisteae</taxon>
        <taxon>Lupinus</taxon>
    </lineage>
</organism>
<feature type="compositionally biased region" description="Polar residues" evidence="8">
    <location>
        <begin position="43"/>
        <end position="62"/>
    </location>
</feature>
<proteinExistence type="predicted"/>
<keyword evidence="3 7" id="KW-0805">Transcription regulation</keyword>
<evidence type="ECO:0000259" key="9">
    <source>
        <dbReference type="PROSITE" id="PS51742"/>
    </source>
</evidence>
<dbReference type="PROSITE" id="PS51742">
    <property type="entry name" value="PPC"/>
    <property type="match status" value="1"/>
</dbReference>
<evidence type="ECO:0000256" key="6">
    <source>
        <dbReference type="ARBA" id="ARBA00023242"/>
    </source>
</evidence>
<evidence type="ECO:0000256" key="1">
    <source>
        <dbReference type="ARBA" id="ARBA00003687"/>
    </source>
</evidence>
<evidence type="ECO:0000256" key="4">
    <source>
        <dbReference type="ARBA" id="ARBA00023125"/>
    </source>
</evidence>
<feature type="compositionally biased region" description="Basic and acidic residues" evidence="8">
    <location>
        <begin position="247"/>
        <end position="258"/>
    </location>
</feature>
<evidence type="ECO:0000313" key="10">
    <source>
        <dbReference type="EMBL" id="OIW02544.1"/>
    </source>
</evidence>
<dbReference type="Gene3D" id="3.30.1330.80">
    <property type="entry name" value="Hypothetical protein, similar to alpha- acetolactate decarboxylase, domain 2"/>
    <property type="match status" value="1"/>
</dbReference>
<name>A0A1J7GPW0_LUPAN</name>
<evidence type="ECO:0000256" key="7">
    <source>
        <dbReference type="PIRNR" id="PIRNR016021"/>
    </source>
</evidence>
<evidence type="ECO:0000256" key="5">
    <source>
        <dbReference type="ARBA" id="ARBA00023163"/>
    </source>
</evidence>
<dbReference type="InterPro" id="IPR005175">
    <property type="entry name" value="PPC_dom"/>
</dbReference>
<dbReference type="AlphaFoldDB" id="A0A1J7GPW0"/>
<keyword evidence="4 7" id="KW-0238">DNA-binding</keyword>
<dbReference type="GO" id="GO:0005634">
    <property type="term" value="C:nucleus"/>
    <property type="evidence" value="ECO:0007669"/>
    <property type="project" value="UniProtKB-SubCell"/>
</dbReference>
<accession>A0A1J7GPW0</accession>
<dbReference type="EMBL" id="CM007371">
    <property type="protein sequence ID" value="OIW02544.1"/>
    <property type="molecule type" value="Genomic_DNA"/>
</dbReference>
<dbReference type="FunFam" id="3.30.1330.80:FF:000006">
    <property type="entry name" value="AT-hook motif nuclear-localized protein"/>
    <property type="match status" value="1"/>
</dbReference>
<feature type="compositionally biased region" description="Low complexity" evidence="8">
    <location>
        <begin position="12"/>
        <end position="28"/>
    </location>
</feature>
<evidence type="ECO:0000256" key="3">
    <source>
        <dbReference type="ARBA" id="ARBA00023015"/>
    </source>
</evidence>
<comment type="function">
    <text evidence="1 7">Transcription factor that specifically binds AT-rich DNA sequences related to the nuclear matrix attachment regions (MARs).</text>
</comment>
<dbReference type="CDD" id="cd11378">
    <property type="entry name" value="DUF296"/>
    <property type="match status" value="1"/>
</dbReference>
<dbReference type="PANTHER" id="PTHR31100">
    <property type="entry name" value="AT-HOOK MOTIF NUCLEAR-LOCALIZED PROTEIN 15"/>
    <property type="match status" value="1"/>
</dbReference>
<reference evidence="10 11" key="1">
    <citation type="journal article" date="2017" name="Plant Biotechnol. J.">
        <title>A comprehensive draft genome sequence for lupin (Lupinus angustifolius), an emerging health food: insights into plant-microbe interactions and legume evolution.</title>
        <authorList>
            <person name="Hane J.K."/>
            <person name="Ming Y."/>
            <person name="Kamphuis L.G."/>
            <person name="Nelson M.N."/>
            <person name="Garg G."/>
            <person name="Atkins C.A."/>
            <person name="Bayer P.E."/>
            <person name="Bravo A."/>
            <person name="Bringans S."/>
            <person name="Cannon S."/>
            <person name="Edwards D."/>
            <person name="Foley R."/>
            <person name="Gao L.L."/>
            <person name="Harrison M.J."/>
            <person name="Huang W."/>
            <person name="Hurgobin B."/>
            <person name="Li S."/>
            <person name="Liu C.W."/>
            <person name="McGrath A."/>
            <person name="Morahan G."/>
            <person name="Murray J."/>
            <person name="Weller J."/>
            <person name="Jian J."/>
            <person name="Singh K.B."/>
        </authorList>
    </citation>
    <scope>NUCLEOTIDE SEQUENCE [LARGE SCALE GENOMIC DNA]</scope>
    <source>
        <strain evidence="11">cv. Tanjil</strain>
        <tissue evidence="10">Whole plant</tissue>
    </source>
</reference>
<dbReference type="KEGG" id="lang:109359241"/>